<comment type="caution">
    <text evidence="2">The sequence shown here is derived from an EMBL/GenBank/DDBJ whole genome shotgun (WGS) entry which is preliminary data.</text>
</comment>
<feature type="coiled-coil region" evidence="1">
    <location>
        <begin position="130"/>
        <end position="254"/>
    </location>
</feature>
<keyword evidence="3" id="KW-1185">Reference proteome</keyword>
<protein>
    <submittedName>
        <fullName evidence="2">Uncharacterized protein</fullName>
    </submittedName>
</protein>
<reference evidence="2 3" key="1">
    <citation type="submission" date="2023-04" db="EMBL/GenBank/DDBJ databases">
        <title>Genome of Basidiobolus ranarum AG-B5.</title>
        <authorList>
            <person name="Stajich J.E."/>
            <person name="Carter-House D."/>
            <person name="Gryganskyi A."/>
        </authorList>
    </citation>
    <scope>NUCLEOTIDE SEQUENCE [LARGE SCALE GENOMIC DNA]</scope>
    <source>
        <strain evidence="2 3">AG-B5</strain>
    </source>
</reference>
<accession>A0ABR2VVD2</accession>
<organism evidence="2 3">
    <name type="scientific">Basidiobolus ranarum</name>
    <dbReference type="NCBI Taxonomy" id="34480"/>
    <lineage>
        <taxon>Eukaryota</taxon>
        <taxon>Fungi</taxon>
        <taxon>Fungi incertae sedis</taxon>
        <taxon>Zoopagomycota</taxon>
        <taxon>Entomophthoromycotina</taxon>
        <taxon>Basidiobolomycetes</taxon>
        <taxon>Basidiobolales</taxon>
        <taxon>Basidiobolaceae</taxon>
        <taxon>Basidiobolus</taxon>
    </lineage>
</organism>
<evidence type="ECO:0000313" key="2">
    <source>
        <dbReference type="EMBL" id="KAK9703945.1"/>
    </source>
</evidence>
<sequence>MKSSLDCNIDPFFTLTKEFFKVISYHVVGGANTTSGRNNREINALEFRTSATAIRRQFENNVSVGNFNVRDAVPQECKLFSRVDAEQSVERLIEENLRRIEENFDNIPVLLDCAKNILHFCEDDESNELLEALSDKHDTLNKDIQEAEEKLSWIQPEDETNRGMNLDVSDLNKQIEGEQQDLDTLKKIFNNRKEQKESLESSIEEKKKASNAIKQLADELEEMTIEENNELNLIEELKLELERKQLQLEQLVEEEKVMQPKQVVKKSGLCYTLESQFEELQKLVIGSKSSNGSESVEPSMNETLQTLTDIINKCESAEMNKMTTDVLNNIQDRLIFLIANFQENDNNLVCSMPPTPQTQTAAIVLRTIKENNGEISSNLLKEKVAAEGIPQGQVLQCIYMLVANSLIEIDRTTKENPVRLK</sequence>
<gene>
    <name evidence="2" type="ORF">K7432_010476</name>
</gene>
<proteinExistence type="predicted"/>
<evidence type="ECO:0000256" key="1">
    <source>
        <dbReference type="SAM" id="Coils"/>
    </source>
</evidence>
<dbReference type="Proteomes" id="UP001479436">
    <property type="component" value="Unassembled WGS sequence"/>
</dbReference>
<evidence type="ECO:0000313" key="3">
    <source>
        <dbReference type="Proteomes" id="UP001479436"/>
    </source>
</evidence>
<dbReference type="EMBL" id="JASJQH010007600">
    <property type="protein sequence ID" value="KAK9703945.1"/>
    <property type="molecule type" value="Genomic_DNA"/>
</dbReference>
<name>A0ABR2VVD2_9FUNG</name>
<keyword evidence="1" id="KW-0175">Coiled coil</keyword>